<reference evidence="1" key="1">
    <citation type="submission" date="2016-10" db="EMBL/GenBank/DDBJ databases">
        <title>Sequence of Gallionella enrichment culture.</title>
        <authorList>
            <person name="Poehlein A."/>
            <person name="Muehling M."/>
            <person name="Daniel R."/>
        </authorList>
    </citation>
    <scope>NUCLEOTIDE SEQUENCE</scope>
</reference>
<sequence>MMTQALFSMRQLTVKVSLLSAFLAFFLTALPANSFADTDMTDAELAIAKNVDVGLIACELGAVVTIMTDQQRPGYFDVQFKKLRFRMAPVIARTGAIRLEDAHAGAIWLQLSNKSMLISQKTGTRLADACMSPAQAVAAAAMQKNPPTSLLEPLPVQRQSASTFQGDAPF</sequence>
<name>A0A1J5PQB4_9ZZZZ</name>
<gene>
    <name evidence="1" type="ORF">GALL_446720</name>
</gene>
<comment type="caution">
    <text evidence="1">The sequence shown here is derived from an EMBL/GenBank/DDBJ whole genome shotgun (WGS) entry which is preliminary data.</text>
</comment>
<dbReference type="AlphaFoldDB" id="A0A1J5PQB4"/>
<evidence type="ECO:0000313" key="1">
    <source>
        <dbReference type="EMBL" id="OIQ73689.1"/>
    </source>
</evidence>
<protein>
    <submittedName>
        <fullName evidence="1">Uncharacterized protein</fullName>
    </submittedName>
</protein>
<proteinExistence type="predicted"/>
<organism evidence="1">
    <name type="scientific">mine drainage metagenome</name>
    <dbReference type="NCBI Taxonomy" id="410659"/>
    <lineage>
        <taxon>unclassified sequences</taxon>
        <taxon>metagenomes</taxon>
        <taxon>ecological metagenomes</taxon>
    </lineage>
</organism>
<accession>A0A1J5PQB4</accession>
<dbReference type="EMBL" id="MLJW01002775">
    <property type="protein sequence ID" value="OIQ73689.1"/>
    <property type="molecule type" value="Genomic_DNA"/>
</dbReference>